<evidence type="ECO:0000256" key="2">
    <source>
        <dbReference type="ARBA" id="ARBA00005241"/>
    </source>
</evidence>
<evidence type="ECO:0000256" key="5">
    <source>
        <dbReference type="ARBA" id="ARBA00023136"/>
    </source>
</evidence>
<dbReference type="PANTHER" id="PTHR16172:SF41">
    <property type="entry name" value="MAJOR FACILITATOR SUPERFAMILY DOMAIN-CONTAINING PROTEIN 6-LIKE"/>
    <property type="match status" value="1"/>
</dbReference>
<dbReference type="GeneID" id="100367650"/>
<keyword evidence="8" id="KW-1185">Reference proteome</keyword>
<keyword evidence="5 6" id="KW-0472">Membrane</keyword>
<protein>
    <submittedName>
        <fullName evidence="9">Major facilitator superfamily domain-containing protein 6-like protein B-like</fullName>
    </submittedName>
</protein>
<name>A0ABM0GJ50_SACKO</name>
<feature type="domain" description="Major facilitator superfamily associated" evidence="7">
    <location>
        <begin position="126"/>
        <end position="410"/>
    </location>
</feature>
<dbReference type="InterPro" id="IPR024989">
    <property type="entry name" value="MFS_assoc_dom"/>
</dbReference>
<evidence type="ECO:0000259" key="7">
    <source>
        <dbReference type="Pfam" id="PF12832"/>
    </source>
</evidence>
<feature type="transmembrane region" description="Helical" evidence="6">
    <location>
        <begin position="407"/>
        <end position="427"/>
    </location>
</feature>
<evidence type="ECO:0000256" key="6">
    <source>
        <dbReference type="SAM" id="Phobius"/>
    </source>
</evidence>
<comment type="subcellular location">
    <subcellularLocation>
        <location evidence="1">Membrane</location>
        <topology evidence="1">Multi-pass membrane protein</topology>
    </subcellularLocation>
</comment>
<comment type="similarity">
    <text evidence="2">Belongs to the major facilitator superfamily. MFSD6 family.</text>
</comment>
<proteinExistence type="inferred from homology"/>
<feature type="transmembrane region" description="Helical" evidence="6">
    <location>
        <begin position="206"/>
        <end position="225"/>
    </location>
</feature>
<evidence type="ECO:0000313" key="9">
    <source>
        <dbReference type="RefSeq" id="XP_002730988.2"/>
    </source>
</evidence>
<evidence type="ECO:0000313" key="8">
    <source>
        <dbReference type="Proteomes" id="UP000694865"/>
    </source>
</evidence>
<dbReference type="SUPFAM" id="SSF103473">
    <property type="entry name" value="MFS general substrate transporter"/>
    <property type="match status" value="1"/>
</dbReference>
<evidence type="ECO:0000256" key="4">
    <source>
        <dbReference type="ARBA" id="ARBA00022989"/>
    </source>
</evidence>
<dbReference type="PANTHER" id="PTHR16172">
    <property type="entry name" value="MAJOR FACILITATOR SUPERFAMILY DOMAIN-CONTAINING PROTEIN 6-LIKE"/>
    <property type="match status" value="1"/>
</dbReference>
<dbReference type="Gene3D" id="1.20.1250.20">
    <property type="entry name" value="MFS general substrate transporter like domains"/>
    <property type="match status" value="1"/>
</dbReference>
<dbReference type="Proteomes" id="UP000694865">
    <property type="component" value="Unplaced"/>
</dbReference>
<sequence>MSNNVSGIEISSNTQTDMHNDVHRELETETLPEDTNHEPSAYTEVVGLQANKKPWESSQKTTTSAATENILYQWLKEKDPDLFKVLGNKQFDPNLGNIVRRSSDIEDHDNYDITETLFTNQITNDVNKVFLIVLLVCIVGEALASPMEKLLDDTFFGYLDDVDNTEKYGQQKLWSLLGYVVWGATISIIIENSPCFLNFNISNYMIHFYGFAAMMGLAFLIVLFFPMQSTPSKEHGQNKLLKCVKLLCSDSFNIAYVTSMFLAGVINASKFSFLFWFLADMGSSDLPLGLSVSMSAVMQIPMLCLYPWFTKKITQAGVMTISLASMSIQYVYYSFLWTPWAVVPIEILSAFSIASLQLSALSHAESTSPPGLDRLLQHIFWTMYWQIGFSIGSIVSGVIYQTFSPQVLFRSASLLALFWALGFLIIMRYAPRSKRRMSYSRLLQKRDDLEDDIDDSDEDGGDVFSDDWLVNALKKDLD</sequence>
<dbReference type="InterPro" id="IPR051717">
    <property type="entry name" value="MFS_MFSD6"/>
</dbReference>
<accession>A0ABM0GJ50</accession>
<dbReference type="RefSeq" id="XP_002730988.2">
    <property type="nucleotide sequence ID" value="XM_002730942.2"/>
</dbReference>
<evidence type="ECO:0000256" key="1">
    <source>
        <dbReference type="ARBA" id="ARBA00004141"/>
    </source>
</evidence>
<feature type="transmembrane region" description="Helical" evidence="6">
    <location>
        <begin position="382"/>
        <end position="401"/>
    </location>
</feature>
<keyword evidence="3 6" id="KW-0812">Transmembrane</keyword>
<feature type="transmembrane region" description="Helical" evidence="6">
    <location>
        <begin position="246"/>
        <end position="266"/>
    </location>
</feature>
<organism evidence="8 9">
    <name type="scientific">Saccoglossus kowalevskii</name>
    <name type="common">Acorn worm</name>
    <dbReference type="NCBI Taxonomy" id="10224"/>
    <lineage>
        <taxon>Eukaryota</taxon>
        <taxon>Metazoa</taxon>
        <taxon>Hemichordata</taxon>
        <taxon>Enteropneusta</taxon>
        <taxon>Harrimaniidae</taxon>
        <taxon>Saccoglossus</taxon>
    </lineage>
</organism>
<keyword evidence="4 6" id="KW-1133">Transmembrane helix</keyword>
<reference evidence="9" key="1">
    <citation type="submission" date="2025-08" db="UniProtKB">
        <authorList>
            <consortium name="RefSeq"/>
        </authorList>
    </citation>
    <scope>IDENTIFICATION</scope>
    <source>
        <tissue evidence="9">Testes</tissue>
    </source>
</reference>
<dbReference type="Pfam" id="PF12832">
    <property type="entry name" value="MFS_1_like"/>
    <property type="match status" value="1"/>
</dbReference>
<evidence type="ECO:0000256" key="3">
    <source>
        <dbReference type="ARBA" id="ARBA00022692"/>
    </source>
</evidence>
<feature type="transmembrane region" description="Helical" evidence="6">
    <location>
        <begin position="286"/>
        <end position="309"/>
    </location>
</feature>
<feature type="transmembrane region" description="Helical" evidence="6">
    <location>
        <begin position="341"/>
        <end position="361"/>
    </location>
</feature>
<feature type="transmembrane region" description="Helical" evidence="6">
    <location>
        <begin position="173"/>
        <end position="190"/>
    </location>
</feature>
<gene>
    <name evidence="9" type="primary">LOC100367650</name>
</gene>
<dbReference type="InterPro" id="IPR036259">
    <property type="entry name" value="MFS_trans_sf"/>
</dbReference>